<keyword evidence="2" id="KW-1185">Reference proteome</keyword>
<organism evidence="1 2">
    <name type="scientific">Halotia branconii CENA392</name>
    <dbReference type="NCBI Taxonomy" id="1539056"/>
    <lineage>
        <taxon>Bacteria</taxon>
        <taxon>Bacillati</taxon>
        <taxon>Cyanobacteriota</taxon>
        <taxon>Cyanophyceae</taxon>
        <taxon>Nostocales</taxon>
        <taxon>Nodulariaceae</taxon>
        <taxon>Halotia</taxon>
    </lineage>
</organism>
<sequence>MPQPVRVPDEIYAILQQIKFSLDPEYMKAAPSVQDMVNVALKRFIEDWEHPDSQTQLLNELLEQRQIARSRMGNTR</sequence>
<reference evidence="1 2" key="1">
    <citation type="journal article" date="2023" name="Limnol Oceanogr Lett">
        <title>Environmental adaptations by the intertidal Antarctic cyanobacterium Halotia branconii CENA392 as revealed using long-read genome sequencing.</title>
        <authorList>
            <person name="Dextro R.B."/>
            <person name="Delbaje E."/>
            <person name="Freitas P.N.N."/>
            <person name="Geraldes V."/>
            <person name="Pinto E."/>
            <person name="Long P.F."/>
            <person name="Fiore M.F."/>
        </authorList>
    </citation>
    <scope>NUCLEOTIDE SEQUENCE [LARGE SCALE GENOMIC DNA]</scope>
    <source>
        <strain evidence="1 2">CENA392</strain>
    </source>
</reference>
<proteinExistence type="predicted"/>
<dbReference type="Proteomes" id="UP001223520">
    <property type="component" value="Chromosome"/>
</dbReference>
<evidence type="ECO:0000313" key="2">
    <source>
        <dbReference type="Proteomes" id="UP001223520"/>
    </source>
</evidence>
<dbReference type="KEGG" id="hbq:QI031_23010"/>
<evidence type="ECO:0000313" key="1">
    <source>
        <dbReference type="EMBL" id="WGV24613.1"/>
    </source>
</evidence>
<name>A0AAJ6NQ11_9CYAN</name>
<dbReference type="EMBL" id="CP124543">
    <property type="protein sequence ID" value="WGV24613.1"/>
    <property type="molecule type" value="Genomic_DNA"/>
</dbReference>
<dbReference type="AlphaFoldDB" id="A0AAJ6NQ11"/>
<accession>A0AAJ6NQ11</accession>
<gene>
    <name evidence="1" type="ORF">QI031_23010</name>
</gene>
<protein>
    <submittedName>
        <fullName evidence="1">Uncharacterized protein</fullName>
    </submittedName>
</protein>
<dbReference type="RefSeq" id="WP_281481932.1">
    <property type="nucleotide sequence ID" value="NZ_CP124543.1"/>
</dbReference>